<dbReference type="SUPFAM" id="SSF53383">
    <property type="entry name" value="PLP-dependent transferases"/>
    <property type="match status" value="1"/>
</dbReference>
<dbReference type="Pfam" id="PF01041">
    <property type="entry name" value="DegT_DnrJ_EryC1"/>
    <property type="match status" value="1"/>
</dbReference>
<accession>B0SSM4</accession>
<dbReference type="InterPro" id="IPR015421">
    <property type="entry name" value="PyrdxlP-dep_Trfase_major"/>
</dbReference>
<evidence type="ECO:0000256" key="4">
    <source>
        <dbReference type="PIRSR" id="PIRSR000390-2"/>
    </source>
</evidence>
<dbReference type="GO" id="GO:0000271">
    <property type="term" value="P:polysaccharide biosynthetic process"/>
    <property type="evidence" value="ECO:0007669"/>
    <property type="project" value="TreeGrafter"/>
</dbReference>
<dbReference type="Proteomes" id="UP000001847">
    <property type="component" value="Chromosome I"/>
</dbReference>
<dbReference type="CDD" id="cd00616">
    <property type="entry name" value="AHBA_syn"/>
    <property type="match status" value="1"/>
</dbReference>
<evidence type="ECO:0000313" key="6">
    <source>
        <dbReference type="EMBL" id="ABZ98114.1"/>
    </source>
</evidence>
<sequence length="370" mass="42020">MIEYENLKLLNAPFQDEINEAIIRVAKSGWFILGQELEKFEAEFAAFNGNKYCIGVASGLDALTLSLKYYNFSEGMEVIVPSNTYIATVLSIIQNGLKPVLVEPSMDTYNIDPVKIKEKITKNTCAVLVVHLYGRPCDMEPIVEICNVNNLVLIEDCAQAHGAKYNQKNVGTFGHVNAFSFYPTKNLGALGDAGAVVTDDPNIADKIRKLRNYGSSVKYYNEFVGMNSRLDEIQAAILSVKLKHLSKINQHKKELFQIYETGLSSMFIKPLPDDHKIYQVHHIYPIRSFHREKLRSYLLDNGIKTEIHYPVPPHKQRALNDYKTGDWGRVVGSYPIAEEIHETELSLPISFIHSKSEIERVVELLNRWQN</sequence>
<feature type="modified residue" description="N6-(pyridoxal phosphate)lysine" evidence="4">
    <location>
        <position position="185"/>
    </location>
</feature>
<evidence type="ECO:0000256" key="3">
    <source>
        <dbReference type="PIRSR" id="PIRSR000390-1"/>
    </source>
</evidence>
<dbReference type="OrthoDB" id="9810913at2"/>
<reference evidence="6 7" key="1">
    <citation type="journal article" date="2008" name="PLoS ONE">
        <title>Genome sequence of the saprophyte Leptospira biflexa provides insights into the evolution of Leptospira and the pathogenesis of leptospirosis.</title>
        <authorList>
            <person name="Picardeau M."/>
            <person name="Bulach D.M."/>
            <person name="Bouchier C."/>
            <person name="Zuerner R.L."/>
            <person name="Zidane N."/>
            <person name="Wilson P.J."/>
            <person name="Creno S."/>
            <person name="Kuczek E.S."/>
            <person name="Bommezzadri S."/>
            <person name="Davis J.C."/>
            <person name="McGrath A."/>
            <person name="Johnson M.J."/>
            <person name="Boursaux-Eude C."/>
            <person name="Seemann T."/>
            <person name="Rouy Z."/>
            <person name="Coppel R.L."/>
            <person name="Rood J.I."/>
            <person name="Lajus A."/>
            <person name="Davies J.K."/>
            <person name="Medigue C."/>
            <person name="Adler B."/>
        </authorList>
    </citation>
    <scope>NUCLEOTIDE SEQUENCE [LARGE SCALE GENOMIC DNA]</scope>
    <source>
        <strain evidence="7">Patoc 1 / ATCC 23582 / Paris</strain>
    </source>
</reference>
<gene>
    <name evidence="6" type="ordered locus">LEPBI_I2012</name>
</gene>
<dbReference type="EMBL" id="CP000786">
    <property type="protein sequence ID" value="ABZ98114.1"/>
    <property type="molecule type" value="Genomic_DNA"/>
</dbReference>
<dbReference type="AlphaFoldDB" id="B0SSM4"/>
<proteinExistence type="inferred from homology"/>
<dbReference type="BioCyc" id="LBIF456481:LEPBI_RS09935-MONOMER"/>
<evidence type="ECO:0000256" key="1">
    <source>
        <dbReference type="ARBA" id="ARBA00022898"/>
    </source>
</evidence>
<dbReference type="RefSeq" id="WP_012388984.1">
    <property type="nucleotide sequence ID" value="NC_010602.1"/>
</dbReference>
<keyword evidence="6" id="KW-0032">Aminotransferase</keyword>
<keyword evidence="1 4" id="KW-0663">Pyridoxal phosphate</keyword>
<dbReference type="KEGG" id="lbi:LEPBI_I2012"/>
<dbReference type="PANTHER" id="PTHR30244">
    <property type="entry name" value="TRANSAMINASE"/>
    <property type="match status" value="1"/>
</dbReference>
<dbReference type="InterPro" id="IPR015424">
    <property type="entry name" value="PyrdxlP-dep_Trfase"/>
</dbReference>
<keyword evidence="7" id="KW-1185">Reference proteome</keyword>
<evidence type="ECO:0000313" key="7">
    <source>
        <dbReference type="Proteomes" id="UP000001847"/>
    </source>
</evidence>
<comment type="similarity">
    <text evidence="2 5">Belongs to the DegT/DnrJ/EryC1 family.</text>
</comment>
<dbReference type="InterPro" id="IPR000653">
    <property type="entry name" value="DegT/StrS_aminotransferase"/>
</dbReference>
<keyword evidence="6" id="KW-0808">Transferase</keyword>
<evidence type="ECO:0000256" key="5">
    <source>
        <dbReference type="RuleBase" id="RU004508"/>
    </source>
</evidence>
<organism evidence="6 7">
    <name type="scientific">Leptospira biflexa serovar Patoc (strain Patoc 1 / ATCC 23582 / Paris)</name>
    <dbReference type="NCBI Taxonomy" id="456481"/>
    <lineage>
        <taxon>Bacteria</taxon>
        <taxon>Pseudomonadati</taxon>
        <taxon>Spirochaetota</taxon>
        <taxon>Spirochaetia</taxon>
        <taxon>Leptospirales</taxon>
        <taxon>Leptospiraceae</taxon>
        <taxon>Leptospira</taxon>
    </lineage>
</organism>
<dbReference type="GO" id="GO:0030170">
    <property type="term" value="F:pyridoxal phosphate binding"/>
    <property type="evidence" value="ECO:0007669"/>
    <property type="project" value="TreeGrafter"/>
</dbReference>
<dbReference type="GO" id="GO:0008483">
    <property type="term" value="F:transaminase activity"/>
    <property type="evidence" value="ECO:0007669"/>
    <property type="project" value="UniProtKB-KW"/>
</dbReference>
<dbReference type="STRING" id="456481.LEPBI_I2012"/>
<protein>
    <submittedName>
        <fullName evidence="6">Putative pyridoxal-phosphate-dependent aminotransferase</fullName>
    </submittedName>
</protein>
<dbReference type="PIRSF" id="PIRSF000390">
    <property type="entry name" value="PLP_StrS"/>
    <property type="match status" value="1"/>
</dbReference>
<dbReference type="HOGENOM" id="CLU_033332_6_0_12"/>
<feature type="active site" description="Proton acceptor" evidence="3">
    <location>
        <position position="185"/>
    </location>
</feature>
<dbReference type="Gene3D" id="3.90.1150.10">
    <property type="entry name" value="Aspartate Aminotransferase, domain 1"/>
    <property type="match status" value="1"/>
</dbReference>
<evidence type="ECO:0000256" key="2">
    <source>
        <dbReference type="ARBA" id="ARBA00037999"/>
    </source>
</evidence>
<dbReference type="PANTHER" id="PTHR30244:SF36">
    <property type="entry name" value="3-OXO-GLUCOSE-6-PHOSPHATE:GLUTAMATE AMINOTRANSFERASE"/>
    <property type="match status" value="1"/>
</dbReference>
<name>B0SSM4_LEPBP</name>
<dbReference type="Gene3D" id="3.40.640.10">
    <property type="entry name" value="Type I PLP-dependent aspartate aminotransferase-like (Major domain)"/>
    <property type="match status" value="1"/>
</dbReference>
<dbReference type="InterPro" id="IPR015422">
    <property type="entry name" value="PyrdxlP-dep_Trfase_small"/>
</dbReference>